<comment type="subcellular location">
    <subcellularLocation>
        <location evidence="1">Nucleus</location>
    </subcellularLocation>
</comment>
<keyword evidence="5" id="KW-0539">Nucleus</keyword>
<protein>
    <recommendedName>
        <fullName evidence="7">TCP domain-containing protein</fullName>
    </recommendedName>
</protein>
<evidence type="ECO:0000256" key="4">
    <source>
        <dbReference type="ARBA" id="ARBA00023163"/>
    </source>
</evidence>
<proteinExistence type="predicted"/>
<dbReference type="AlphaFoldDB" id="A0AA38W706"/>
<evidence type="ECO:0000256" key="3">
    <source>
        <dbReference type="ARBA" id="ARBA00023125"/>
    </source>
</evidence>
<dbReference type="PANTHER" id="PTHR31072">
    <property type="entry name" value="TRANSCRIPTION FACTOR TCP4-RELATED"/>
    <property type="match status" value="1"/>
</dbReference>
<keyword evidence="2" id="KW-0805">Transcription regulation</keyword>
<evidence type="ECO:0000313" key="8">
    <source>
        <dbReference type="EMBL" id="KAJ9539689.1"/>
    </source>
</evidence>
<keyword evidence="4" id="KW-0804">Transcription</keyword>
<feature type="domain" description="TCP" evidence="7">
    <location>
        <begin position="49"/>
        <end position="103"/>
    </location>
</feature>
<accession>A0AA38W706</accession>
<organism evidence="8 9">
    <name type="scientific">Centaurea solstitialis</name>
    <name type="common">yellow star-thistle</name>
    <dbReference type="NCBI Taxonomy" id="347529"/>
    <lineage>
        <taxon>Eukaryota</taxon>
        <taxon>Viridiplantae</taxon>
        <taxon>Streptophyta</taxon>
        <taxon>Embryophyta</taxon>
        <taxon>Tracheophyta</taxon>
        <taxon>Spermatophyta</taxon>
        <taxon>Magnoliopsida</taxon>
        <taxon>eudicotyledons</taxon>
        <taxon>Gunneridae</taxon>
        <taxon>Pentapetalae</taxon>
        <taxon>asterids</taxon>
        <taxon>campanulids</taxon>
        <taxon>Asterales</taxon>
        <taxon>Asteraceae</taxon>
        <taxon>Carduoideae</taxon>
        <taxon>Cardueae</taxon>
        <taxon>Centaureinae</taxon>
        <taxon>Centaurea</taxon>
    </lineage>
</organism>
<dbReference type="GO" id="GO:0043565">
    <property type="term" value="F:sequence-specific DNA binding"/>
    <property type="evidence" value="ECO:0007669"/>
    <property type="project" value="TreeGrafter"/>
</dbReference>
<keyword evidence="9" id="KW-1185">Reference proteome</keyword>
<dbReference type="GO" id="GO:0005634">
    <property type="term" value="C:nucleus"/>
    <property type="evidence" value="ECO:0007669"/>
    <property type="project" value="UniProtKB-SubCell"/>
</dbReference>
<evidence type="ECO:0000313" key="9">
    <source>
        <dbReference type="Proteomes" id="UP001172457"/>
    </source>
</evidence>
<dbReference type="PROSITE" id="PS51369">
    <property type="entry name" value="TCP"/>
    <property type="match status" value="1"/>
</dbReference>
<dbReference type="Proteomes" id="UP001172457">
    <property type="component" value="Chromosome 7"/>
</dbReference>
<keyword evidence="3" id="KW-0238">DNA-binding</keyword>
<evidence type="ECO:0000256" key="2">
    <source>
        <dbReference type="ARBA" id="ARBA00023015"/>
    </source>
</evidence>
<dbReference type="GO" id="GO:0003700">
    <property type="term" value="F:DNA-binding transcription factor activity"/>
    <property type="evidence" value="ECO:0007669"/>
    <property type="project" value="InterPro"/>
</dbReference>
<dbReference type="Pfam" id="PF03634">
    <property type="entry name" value="TCP"/>
    <property type="match status" value="1"/>
</dbReference>
<dbReference type="InterPro" id="IPR017887">
    <property type="entry name" value="TF_TCP_subgr"/>
</dbReference>
<evidence type="ECO:0000256" key="1">
    <source>
        <dbReference type="ARBA" id="ARBA00004123"/>
    </source>
</evidence>
<dbReference type="EMBL" id="JARYMX010000007">
    <property type="protein sequence ID" value="KAJ9539689.1"/>
    <property type="molecule type" value="Genomic_DNA"/>
</dbReference>
<evidence type="ECO:0000256" key="5">
    <source>
        <dbReference type="ARBA" id="ARBA00023242"/>
    </source>
</evidence>
<dbReference type="InterPro" id="IPR005333">
    <property type="entry name" value="Transcription_factor_TCP"/>
</dbReference>
<dbReference type="PANTHER" id="PTHR31072:SF1">
    <property type="entry name" value="TRANSCRIPTION FACTOR TCP9"/>
    <property type="match status" value="1"/>
</dbReference>
<comment type="caution">
    <text evidence="8">The sequence shown here is derived from an EMBL/GenBank/DDBJ whole genome shotgun (WGS) entry which is preliminary data.</text>
</comment>
<gene>
    <name evidence="8" type="ORF">OSB04_026195</name>
</gene>
<reference evidence="8" key="1">
    <citation type="submission" date="2023-03" db="EMBL/GenBank/DDBJ databases">
        <title>Chromosome-scale reference genome and RAD-based genetic map of yellow starthistle (Centaurea solstitialis) reveal putative structural variation and QTLs associated with invader traits.</title>
        <authorList>
            <person name="Reatini B."/>
            <person name="Cang F.A."/>
            <person name="Jiang Q."/>
            <person name="Mckibben M.T.W."/>
            <person name="Barker M.S."/>
            <person name="Rieseberg L.H."/>
            <person name="Dlugosch K.M."/>
        </authorList>
    </citation>
    <scope>NUCLEOTIDE SEQUENCE</scope>
    <source>
        <strain evidence="8">CAN-66</strain>
        <tissue evidence="8">Leaf</tissue>
    </source>
</reference>
<evidence type="ECO:0000256" key="6">
    <source>
        <dbReference type="SAM" id="MobiDB-lite"/>
    </source>
</evidence>
<evidence type="ECO:0000259" key="7">
    <source>
        <dbReference type="PROSITE" id="PS51369"/>
    </source>
</evidence>
<name>A0AA38W706_9ASTR</name>
<sequence length="290" mass="30738">MDSSKSDPFIGFGFKKEPPENNSGGSPTAAATPITAMSGKQTVVRRRPLKDRHTKVEGRGRRIRMPAVCAARIFQLTRELGHRSEGETIRWLLEHAERAIIDATGTGTVPAIAVTVNGTLKIPTTSNGDDDGVSKWRKRAGNSEFYDVNDSVSSGLAPVGPHGFVPMWAMGGPPPTGAAFFFVPPSFSGGAPAGHLPPQWWAVPVGATPVYNVPIRPVSGYMSKGVGSSGGGFVQTAAELGKVSTKLAPSSDSNSGRMVRDFSLKIYDKREVEFMMGSSSDQNPCSKSSS</sequence>
<feature type="region of interest" description="Disordered" evidence="6">
    <location>
        <begin position="1"/>
        <end position="32"/>
    </location>
</feature>